<evidence type="ECO:0000313" key="4">
    <source>
        <dbReference type="Proteomes" id="UP000271554"/>
    </source>
</evidence>
<dbReference type="AlphaFoldDB" id="A0A387HQ69"/>
<dbReference type="PANTHER" id="PTHR33741:SF5">
    <property type="entry name" value="TRANSMEMBRANE PROTEIN DDB_G0269096-RELATED"/>
    <property type="match status" value="1"/>
</dbReference>
<keyword evidence="1" id="KW-0812">Transmembrane</keyword>
<dbReference type="Proteomes" id="UP000271554">
    <property type="component" value="Chromosome"/>
</dbReference>
<feature type="transmembrane region" description="Helical" evidence="1">
    <location>
        <begin position="40"/>
        <end position="62"/>
    </location>
</feature>
<dbReference type="EMBL" id="CP032698">
    <property type="protein sequence ID" value="AYG84783.1"/>
    <property type="molecule type" value="Genomic_DNA"/>
</dbReference>
<feature type="transmembrane region" description="Helical" evidence="1">
    <location>
        <begin position="115"/>
        <end position="134"/>
    </location>
</feature>
<dbReference type="InterPro" id="IPR007065">
    <property type="entry name" value="HPP"/>
</dbReference>
<reference evidence="3 4" key="1">
    <citation type="submission" date="2018-10" db="EMBL/GenBank/DDBJ databases">
        <title>Relationship between Morphology and Antimicrobial Activity in Streptomyces.</title>
        <authorList>
            <person name="Kang H.J."/>
            <person name="Kim S.B."/>
        </authorList>
    </citation>
    <scope>NUCLEOTIDE SEQUENCE [LARGE SCALE GENOMIC DNA]</scope>
    <source>
        <strain evidence="3 4">BH38</strain>
    </source>
</reference>
<evidence type="ECO:0000313" key="3">
    <source>
        <dbReference type="EMBL" id="AYG84783.1"/>
    </source>
</evidence>
<dbReference type="PANTHER" id="PTHR33741">
    <property type="entry name" value="TRANSMEMBRANE PROTEIN DDB_G0269096-RELATED"/>
    <property type="match status" value="1"/>
</dbReference>
<feature type="transmembrane region" description="Helical" evidence="1">
    <location>
        <begin position="92"/>
        <end position="110"/>
    </location>
</feature>
<dbReference type="Pfam" id="PF04982">
    <property type="entry name" value="TM_HPP"/>
    <property type="match status" value="1"/>
</dbReference>
<feature type="transmembrane region" description="Helical" evidence="1">
    <location>
        <begin position="154"/>
        <end position="173"/>
    </location>
</feature>
<gene>
    <name evidence="3" type="ORF">DWB77_06997</name>
</gene>
<name>A0A387HQ69_9ACTN</name>
<dbReference type="RefSeq" id="WP_120726393.1">
    <property type="nucleotide sequence ID" value="NZ_CP032698.1"/>
</dbReference>
<sequence length="188" mass="19127">MPEPAPSLRTDAAPALVVHDIPPPRTRLSGRAPSRPPAGAAFHTVSAAATLLVVLVAIGTVIHEPVLIPPLAASAALVHGAPTLSLSQPRNVILGHLLGAATGYAVLATVGSSPWATALAGAATIALTLLARAPHSPACATPVVVVLQHPAPQYFVPLLAGACALLVLGEYTASRIRRGAPAYPAYWW</sequence>
<evidence type="ECO:0000256" key="1">
    <source>
        <dbReference type="SAM" id="Phobius"/>
    </source>
</evidence>
<accession>A0A387HQ69</accession>
<dbReference type="OrthoDB" id="9811720at2"/>
<organism evidence="3 4">
    <name type="scientific">Streptomyces hundungensis</name>
    <dbReference type="NCBI Taxonomy" id="1077946"/>
    <lineage>
        <taxon>Bacteria</taxon>
        <taxon>Bacillati</taxon>
        <taxon>Actinomycetota</taxon>
        <taxon>Actinomycetes</taxon>
        <taxon>Kitasatosporales</taxon>
        <taxon>Streptomycetaceae</taxon>
        <taxon>Streptomyces</taxon>
    </lineage>
</organism>
<evidence type="ECO:0000259" key="2">
    <source>
        <dbReference type="Pfam" id="PF04982"/>
    </source>
</evidence>
<keyword evidence="1" id="KW-0472">Membrane</keyword>
<keyword evidence="4" id="KW-1185">Reference proteome</keyword>
<protein>
    <recommendedName>
        <fullName evidence="2">HPP transmembrane region domain-containing protein</fullName>
    </recommendedName>
</protein>
<dbReference type="InterPro" id="IPR058581">
    <property type="entry name" value="TM_HPP"/>
</dbReference>
<dbReference type="KEGG" id="shun:DWB77_06997"/>
<feature type="domain" description="HPP transmembrane region" evidence="2">
    <location>
        <begin position="36"/>
        <end position="169"/>
    </location>
</feature>
<proteinExistence type="predicted"/>
<keyword evidence="1" id="KW-1133">Transmembrane helix</keyword>